<keyword evidence="7" id="KW-1185">Reference proteome</keyword>
<sequence length="343" mass="36830">MEVVHDNRMAAEYASPVEQLIIFRTLQGIGGAGLYSLTMVICPEISPPRLLHYVVGSLGATVAVAGVCGPVLGGVITGGTTWRWIFWLNSTIRQLDYLGALLMAVGSIPWRILTHRPMVMAIITTLMAGFVQFAVIFSIPLRAQLVDLKSATQAGIRLLPLVSATAVGSLIGGGSSAKQNLTFFTMTFAMALVAIGSGLLSTLPEGGAETKAIYGYQGLVAQARILGGAFGLVASTIIMNNHIETFLKGHVTDEVLRKILISPFSILDYGVEAALLFRSSYIHAFSQDMRVSMYIAIVGFVSSLCIYQKNPPTVAERSELLAKAVQEYKDEVRTRGRATSENA</sequence>
<dbReference type="EMBL" id="AGUE01000211">
    <property type="protein sequence ID" value="EHK97082.1"/>
    <property type="molecule type" value="Genomic_DNA"/>
</dbReference>
<dbReference type="Proteomes" id="UP000005446">
    <property type="component" value="Unassembled WGS sequence"/>
</dbReference>
<dbReference type="SUPFAM" id="SSF103473">
    <property type="entry name" value="MFS general substrate transporter"/>
    <property type="match status" value="1"/>
</dbReference>
<evidence type="ECO:0000256" key="1">
    <source>
        <dbReference type="ARBA" id="ARBA00004141"/>
    </source>
</evidence>
<reference evidence="6 7" key="1">
    <citation type="journal article" date="2012" name="Eukaryot. Cell">
        <title>Genome sequence of the fungus Glarea lozoyensis: the first genome sequence of a species from the Helotiaceae family.</title>
        <authorList>
            <person name="Youssar L."/>
            <person name="Gruening B.A."/>
            <person name="Erxleben A."/>
            <person name="Guenther S."/>
            <person name="Huettel W."/>
        </authorList>
    </citation>
    <scope>NUCLEOTIDE SEQUENCE [LARGE SCALE GENOMIC DNA]</scope>
    <source>
        <strain evidence="7">ATCC 74030 / MF5533</strain>
    </source>
</reference>
<keyword evidence="2 5" id="KW-0812">Transmembrane</keyword>
<organism evidence="6 7">
    <name type="scientific">Glarea lozoyensis (strain ATCC 74030 / MF5533)</name>
    <dbReference type="NCBI Taxonomy" id="1104152"/>
    <lineage>
        <taxon>Eukaryota</taxon>
        <taxon>Fungi</taxon>
        <taxon>Dikarya</taxon>
        <taxon>Ascomycota</taxon>
        <taxon>Pezizomycotina</taxon>
        <taxon>Leotiomycetes</taxon>
        <taxon>Helotiales</taxon>
        <taxon>Helotiaceae</taxon>
        <taxon>Glarea</taxon>
    </lineage>
</organism>
<dbReference type="PANTHER" id="PTHR23501">
    <property type="entry name" value="MAJOR FACILITATOR SUPERFAMILY"/>
    <property type="match status" value="1"/>
</dbReference>
<dbReference type="OrthoDB" id="440553at2759"/>
<evidence type="ECO:0000256" key="3">
    <source>
        <dbReference type="ARBA" id="ARBA00022989"/>
    </source>
</evidence>
<evidence type="ECO:0000313" key="6">
    <source>
        <dbReference type="EMBL" id="EHK97082.1"/>
    </source>
</evidence>
<dbReference type="PANTHER" id="PTHR23501:SF43">
    <property type="entry name" value="MULTIDRUG TRANSPORTER, PUTATIVE (AFU_ORTHOLOGUE AFUA_6G03040)-RELATED"/>
    <property type="match status" value="1"/>
</dbReference>
<evidence type="ECO:0000256" key="5">
    <source>
        <dbReference type="SAM" id="Phobius"/>
    </source>
</evidence>
<proteinExistence type="predicted"/>
<dbReference type="InParanoid" id="H0EWQ2"/>
<dbReference type="AlphaFoldDB" id="H0EWQ2"/>
<feature type="transmembrane region" description="Helical" evidence="5">
    <location>
        <begin position="50"/>
        <end position="72"/>
    </location>
</feature>
<comment type="subcellular location">
    <subcellularLocation>
        <location evidence="1">Membrane</location>
        <topology evidence="1">Multi-pass membrane protein</topology>
    </subcellularLocation>
</comment>
<feature type="transmembrane region" description="Helical" evidence="5">
    <location>
        <begin position="20"/>
        <end position="38"/>
    </location>
</feature>
<keyword evidence="4 5" id="KW-0472">Membrane</keyword>
<dbReference type="GO" id="GO:0005886">
    <property type="term" value="C:plasma membrane"/>
    <property type="evidence" value="ECO:0007669"/>
    <property type="project" value="TreeGrafter"/>
</dbReference>
<evidence type="ECO:0000313" key="7">
    <source>
        <dbReference type="Proteomes" id="UP000005446"/>
    </source>
</evidence>
<dbReference type="InterPro" id="IPR011701">
    <property type="entry name" value="MFS"/>
</dbReference>
<name>H0EWQ2_GLAL7</name>
<gene>
    <name evidence="6" type="ORF">M7I_7225</name>
</gene>
<evidence type="ECO:0000256" key="2">
    <source>
        <dbReference type="ARBA" id="ARBA00022692"/>
    </source>
</evidence>
<feature type="transmembrane region" description="Helical" evidence="5">
    <location>
        <begin position="118"/>
        <end position="139"/>
    </location>
</feature>
<dbReference type="HOGENOM" id="CLU_000960_22_2_1"/>
<feature type="transmembrane region" description="Helical" evidence="5">
    <location>
        <begin position="223"/>
        <end position="243"/>
    </location>
</feature>
<feature type="transmembrane region" description="Helical" evidence="5">
    <location>
        <begin position="183"/>
        <end position="203"/>
    </location>
</feature>
<feature type="transmembrane region" description="Helical" evidence="5">
    <location>
        <begin position="151"/>
        <end position="171"/>
    </location>
</feature>
<protein>
    <submittedName>
        <fullName evidence="6">Putative Uncharacterized MFS-type transporter</fullName>
    </submittedName>
</protein>
<dbReference type="InterPro" id="IPR036259">
    <property type="entry name" value="MFS_trans_sf"/>
</dbReference>
<keyword evidence="3 5" id="KW-1133">Transmembrane helix</keyword>
<dbReference type="Gene3D" id="1.20.1250.20">
    <property type="entry name" value="MFS general substrate transporter like domains"/>
    <property type="match status" value="1"/>
</dbReference>
<comment type="caution">
    <text evidence="6">The sequence shown here is derived from an EMBL/GenBank/DDBJ whole genome shotgun (WGS) entry which is preliminary data.</text>
</comment>
<feature type="transmembrane region" description="Helical" evidence="5">
    <location>
        <begin position="289"/>
        <end position="307"/>
    </location>
</feature>
<dbReference type="PRINTS" id="PR01036">
    <property type="entry name" value="TCRTETB"/>
</dbReference>
<dbReference type="Pfam" id="PF07690">
    <property type="entry name" value="MFS_1"/>
    <property type="match status" value="1"/>
</dbReference>
<accession>H0EWQ2</accession>
<evidence type="ECO:0000256" key="4">
    <source>
        <dbReference type="ARBA" id="ARBA00023136"/>
    </source>
</evidence>
<dbReference type="GO" id="GO:0022857">
    <property type="term" value="F:transmembrane transporter activity"/>
    <property type="evidence" value="ECO:0007669"/>
    <property type="project" value="InterPro"/>
</dbReference>